<sequence length="84" mass="9609">MRNKELPNLFPLSVYLEASESFERKRTTRSGVKGETHLKSGGSILERGKERSPKTSSHCPSIWRLPMTNGGFGKREETNNKRWC</sequence>
<accession>A0AAV4PT90</accession>
<feature type="compositionally biased region" description="Basic and acidic residues" evidence="1">
    <location>
        <begin position="73"/>
        <end position="84"/>
    </location>
</feature>
<evidence type="ECO:0000313" key="3">
    <source>
        <dbReference type="Proteomes" id="UP001054945"/>
    </source>
</evidence>
<protein>
    <submittedName>
        <fullName evidence="2">Uncharacterized protein</fullName>
    </submittedName>
</protein>
<reference evidence="2 3" key="1">
    <citation type="submission" date="2021-06" db="EMBL/GenBank/DDBJ databases">
        <title>Caerostris extrusa draft genome.</title>
        <authorList>
            <person name="Kono N."/>
            <person name="Arakawa K."/>
        </authorList>
    </citation>
    <scope>NUCLEOTIDE SEQUENCE [LARGE SCALE GENOMIC DNA]</scope>
</reference>
<dbReference type="Proteomes" id="UP001054945">
    <property type="component" value="Unassembled WGS sequence"/>
</dbReference>
<organism evidence="2 3">
    <name type="scientific">Caerostris extrusa</name>
    <name type="common">Bark spider</name>
    <name type="synonym">Caerostris bankana</name>
    <dbReference type="NCBI Taxonomy" id="172846"/>
    <lineage>
        <taxon>Eukaryota</taxon>
        <taxon>Metazoa</taxon>
        <taxon>Ecdysozoa</taxon>
        <taxon>Arthropoda</taxon>
        <taxon>Chelicerata</taxon>
        <taxon>Arachnida</taxon>
        <taxon>Araneae</taxon>
        <taxon>Araneomorphae</taxon>
        <taxon>Entelegynae</taxon>
        <taxon>Araneoidea</taxon>
        <taxon>Araneidae</taxon>
        <taxon>Caerostris</taxon>
    </lineage>
</organism>
<proteinExistence type="predicted"/>
<dbReference type="EMBL" id="BPLR01005209">
    <property type="protein sequence ID" value="GIY00628.1"/>
    <property type="molecule type" value="Genomic_DNA"/>
</dbReference>
<comment type="caution">
    <text evidence="2">The sequence shown here is derived from an EMBL/GenBank/DDBJ whole genome shotgun (WGS) entry which is preliminary data.</text>
</comment>
<evidence type="ECO:0000256" key="1">
    <source>
        <dbReference type="SAM" id="MobiDB-lite"/>
    </source>
</evidence>
<evidence type="ECO:0000313" key="2">
    <source>
        <dbReference type="EMBL" id="GIY00628.1"/>
    </source>
</evidence>
<feature type="region of interest" description="Disordered" evidence="1">
    <location>
        <begin position="23"/>
        <end position="84"/>
    </location>
</feature>
<name>A0AAV4PT90_CAEEX</name>
<dbReference type="AlphaFoldDB" id="A0AAV4PT90"/>
<gene>
    <name evidence="2" type="ORF">CEXT_240111</name>
</gene>
<keyword evidence="3" id="KW-1185">Reference proteome</keyword>